<evidence type="ECO:0000313" key="1">
    <source>
        <dbReference type="EMBL" id="AYF74109.1"/>
    </source>
</evidence>
<evidence type="ECO:0000313" key="2">
    <source>
        <dbReference type="Proteomes" id="UP000267164"/>
    </source>
</evidence>
<protein>
    <submittedName>
        <fullName evidence="1">DUF4254 domain-containing protein</fullName>
    </submittedName>
</protein>
<accession>A0A386ZC88</accession>
<dbReference type="KEGG" id="nyu:D7D52_09790"/>
<reference evidence="1 2" key="1">
    <citation type="submission" date="2018-09" db="EMBL/GenBank/DDBJ databases">
        <title>Nocardia yunnanensis sp. nov., an actinomycete isolated from a soil sample.</title>
        <authorList>
            <person name="Zhang J."/>
        </authorList>
    </citation>
    <scope>NUCLEOTIDE SEQUENCE [LARGE SCALE GENOMIC DNA]</scope>
    <source>
        <strain evidence="1 2">CFHS0054</strain>
    </source>
</reference>
<organism evidence="1 2">
    <name type="scientific">Nocardia yunnanensis</name>
    <dbReference type="NCBI Taxonomy" id="2382165"/>
    <lineage>
        <taxon>Bacteria</taxon>
        <taxon>Bacillati</taxon>
        <taxon>Actinomycetota</taxon>
        <taxon>Actinomycetes</taxon>
        <taxon>Mycobacteriales</taxon>
        <taxon>Nocardiaceae</taxon>
        <taxon>Nocardia</taxon>
    </lineage>
</organism>
<sequence>MNARDADQEERFAERPLLLPDWHELLAAFCGHIGDQPEDHAVTRWARALAELHLRRRAQPGDTGGIDDLRAQLVSFIDEWVSSRALPRGVARAESLGAVVDAMAAAHVRAVHLLRTAEKVSDEQVHAAWFLLAQMADGWTDRAAGVVGPRIRRSA</sequence>
<dbReference type="RefSeq" id="WP_120736032.1">
    <property type="nucleotide sequence ID" value="NZ_CP032568.1"/>
</dbReference>
<gene>
    <name evidence="1" type="ORF">D7D52_09790</name>
</gene>
<name>A0A386ZC88_9NOCA</name>
<dbReference type="OrthoDB" id="3352146at2"/>
<dbReference type="Proteomes" id="UP000267164">
    <property type="component" value="Chromosome"/>
</dbReference>
<dbReference type="EMBL" id="CP032568">
    <property type="protein sequence ID" value="AYF74109.1"/>
    <property type="molecule type" value="Genomic_DNA"/>
</dbReference>
<dbReference type="AlphaFoldDB" id="A0A386ZC88"/>
<keyword evidence="2" id="KW-1185">Reference proteome</keyword>
<proteinExistence type="predicted"/>